<reference evidence="1" key="1">
    <citation type="submission" date="2014-09" db="EMBL/GenBank/DDBJ databases">
        <authorList>
            <person name="Magalhaes I.L.F."/>
            <person name="Oliveira U."/>
            <person name="Santos F.R."/>
            <person name="Vidigal T.H.D.A."/>
            <person name="Brescovit A.D."/>
            <person name="Santos A.J."/>
        </authorList>
    </citation>
    <scope>NUCLEOTIDE SEQUENCE</scope>
    <source>
        <tissue evidence="1">Shoot tissue taken approximately 20 cm above the soil surface</tissue>
    </source>
</reference>
<sequence length="65" mass="7278">MHRPAVSLHRKPSQGCERTCRRCLRVSGRRASYLVTTHEYGGQHLAAAASCCRCTAARRAPRRRG</sequence>
<dbReference type="EMBL" id="GBRH01251426">
    <property type="protein sequence ID" value="JAD46469.1"/>
    <property type="molecule type" value="Transcribed_RNA"/>
</dbReference>
<accession>A0A0A9A489</accession>
<dbReference type="AlphaFoldDB" id="A0A0A9A489"/>
<proteinExistence type="predicted"/>
<organism evidence="1">
    <name type="scientific">Arundo donax</name>
    <name type="common">Giant reed</name>
    <name type="synonym">Donax arundinaceus</name>
    <dbReference type="NCBI Taxonomy" id="35708"/>
    <lineage>
        <taxon>Eukaryota</taxon>
        <taxon>Viridiplantae</taxon>
        <taxon>Streptophyta</taxon>
        <taxon>Embryophyta</taxon>
        <taxon>Tracheophyta</taxon>
        <taxon>Spermatophyta</taxon>
        <taxon>Magnoliopsida</taxon>
        <taxon>Liliopsida</taxon>
        <taxon>Poales</taxon>
        <taxon>Poaceae</taxon>
        <taxon>PACMAD clade</taxon>
        <taxon>Arundinoideae</taxon>
        <taxon>Arundineae</taxon>
        <taxon>Arundo</taxon>
    </lineage>
</organism>
<reference evidence="1" key="2">
    <citation type="journal article" date="2015" name="Data Brief">
        <title>Shoot transcriptome of the giant reed, Arundo donax.</title>
        <authorList>
            <person name="Barrero R.A."/>
            <person name="Guerrero F.D."/>
            <person name="Moolhuijzen P."/>
            <person name="Goolsby J.A."/>
            <person name="Tidwell J."/>
            <person name="Bellgard S.E."/>
            <person name="Bellgard M.I."/>
        </authorList>
    </citation>
    <scope>NUCLEOTIDE SEQUENCE</scope>
    <source>
        <tissue evidence="1">Shoot tissue taken approximately 20 cm above the soil surface</tissue>
    </source>
</reference>
<evidence type="ECO:0000313" key="1">
    <source>
        <dbReference type="EMBL" id="JAD46469.1"/>
    </source>
</evidence>
<name>A0A0A9A489_ARUDO</name>
<protein>
    <submittedName>
        <fullName evidence="1">Uncharacterized protein</fullName>
    </submittedName>
</protein>